<dbReference type="Proteomes" id="UP001623591">
    <property type="component" value="Unassembled WGS sequence"/>
</dbReference>
<evidence type="ECO:0000313" key="3">
    <source>
        <dbReference type="Proteomes" id="UP001623591"/>
    </source>
</evidence>
<feature type="transmembrane region" description="Helical" evidence="1">
    <location>
        <begin position="57"/>
        <end position="83"/>
    </location>
</feature>
<protein>
    <submittedName>
        <fullName evidence="2">DUF4321 domain-containing protein</fullName>
    </submittedName>
</protein>
<comment type="caution">
    <text evidence="2">The sequence shown here is derived from an EMBL/GenBank/DDBJ whole genome shotgun (WGS) entry which is preliminary data.</text>
</comment>
<keyword evidence="3" id="KW-1185">Reference proteome</keyword>
<proteinExistence type="predicted"/>
<keyword evidence="1" id="KW-0472">Membrane</keyword>
<dbReference type="RefSeq" id="WP_406769912.1">
    <property type="nucleotide sequence ID" value="NZ_JBJHZZ010000006.1"/>
</dbReference>
<keyword evidence="1" id="KW-1133">Transmembrane helix</keyword>
<reference evidence="2 3" key="1">
    <citation type="submission" date="2024-11" db="EMBL/GenBank/DDBJ databases">
        <authorList>
            <person name="Heng Y.C."/>
            <person name="Lim A.C.H."/>
            <person name="Lee J.K.Y."/>
            <person name="Kittelmann S."/>
        </authorList>
    </citation>
    <scope>NUCLEOTIDE SEQUENCE [LARGE SCALE GENOMIC DNA]</scope>
    <source>
        <strain evidence="2 3">WILCCON 0185</strain>
    </source>
</reference>
<sequence length="86" mass="9449">MRGSEKSKSFLFFIIILGAICGSLIGDLLGSNIKYLSLLKNAYNIGTKNPLVLDLKILSISFGINFNISLMTIIGIILAIILYRKI</sequence>
<organism evidence="2 3">
    <name type="scientific">Candidatus Clostridium stratigraminis</name>
    <dbReference type="NCBI Taxonomy" id="3381661"/>
    <lineage>
        <taxon>Bacteria</taxon>
        <taxon>Bacillati</taxon>
        <taxon>Bacillota</taxon>
        <taxon>Clostridia</taxon>
        <taxon>Eubacteriales</taxon>
        <taxon>Clostridiaceae</taxon>
        <taxon>Clostridium</taxon>
    </lineage>
</organism>
<name>A0ABW8T4V2_9CLOT</name>
<feature type="transmembrane region" description="Helical" evidence="1">
    <location>
        <begin position="12"/>
        <end position="37"/>
    </location>
</feature>
<dbReference type="InterPro" id="IPR025470">
    <property type="entry name" value="DUF4321"/>
</dbReference>
<keyword evidence="1" id="KW-0812">Transmembrane</keyword>
<dbReference type="EMBL" id="JBJHZZ010000006">
    <property type="protein sequence ID" value="MFL0247468.1"/>
    <property type="molecule type" value="Genomic_DNA"/>
</dbReference>
<evidence type="ECO:0000256" key="1">
    <source>
        <dbReference type="SAM" id="Phobius"/>
    </source>
</evidence>
<accession>A0ABW8T4V2</accession>
<evidence type="ECO:0000313" key="2">
    <source>
        <dbReference type="EMBL" id="MFL0247468.1"/>
    </source>
</evidence>
<gene>
    <name evidence="2" type="ORF">ACJDUG_10840</name>
</gene>
<dbReference type="Pfam" id="PF14209">
    <property type="entry name" value="DUF4321"/>
    <property type="match status" value="1"/>
</dbReference>